<proteinExistence type="predicted"/>
<dbReference type="SUPFAM" id="SSF161098">
    <property type="entry name" value="MetI-like"/>
    <property type="match status" value="1"/>
</dbReference>
<dbReference type="EMBL" id="BART01024037">
    <property type="protein sequence ID" value="GAG99795.1"/>
    <property type="molecule type" value="Genomic_DNA"/>
</dbReference>
<evidence type="ECO:0000256" key="6">
    <source>
        <dbReference type="ARBA" id="ARBA00023136"/>
    </source>
</evidence>
<dbReference type="InterPro" id="IPR035906">
    <property type="entry name" value="MetI-like_sf"/>
</dbReference>
<sequence>TRFMRFTRSFLLIPMALPPLVVALVFKALYNTEFGVIPYYLKQMNIDVGRGLLAELSTALPAVMLVDIWQWTPLIMFIFLAGIKSLPTEPYEAAIVDGASRWQSFIHITLPLLKPTLLVALLLRTMQSFKVFDIIYATTAGGPGTSTTVLNFQIYKVGLTFFHMGYAAALANILLFIVAILSVFYVMTLERQQL</sequence>
<dbReference type="PANTHER" id="PTHR43005">
    <property type="entry name" value="BLR7065 PROTEIN"/>
    <property type="match status" value="1"/>
</dbReference>
<dbReference type="InterPro" id="IPR000515">
    <property type="entry name" value="MetI-like"/>
</dbReference>
<reference evidence="9" key="1">
    <citation type="journal article" date="2014" name="Front. Microbiol.">
        <title>High frequency of phylogenetically diverse reductive dehalogenase-homologous genes in deep subseafloor sedimentary metagenomes.</title>
        <authorList>
            <person name="Kawai M."/>
            <person name="Futagami T."/>
            <person name="Toyoda A."/>
            <person name="Takaki Y."/>
            <person name="Nishi S."/>
            <person name="Hori S."/>
            <person name="Arai W."/>
            <person name="Tsubouchi T."/>
            <person name="Morono Y."/>
            <person name="Uchiyama I."/>
            <person name="Ito T."/>
            <person name="Fujiyama A."/>
            <person name="Inagaki F."/>
            <person name="Takami H."/>
        </authorList>
    </citation>
    <scope>NUCLEOTIDE SEQUENCE</scope>
    <source>
        <strain evidence="9">Expedition CK06-06</strain>
    </source>
</reference>
<evidence type="ECO:0000256" key="2">
    <source>
        <dbReference type="ARBA" id="ARBA00022448"/>
    </source>
</evidence>
<evidence type="ECO:0000256" key="3">
    <source>
        <dbReference type="ARBA" id="ARBA00022475"/>
    </source>
</evidence>
<evidence type="ECO:0000256" key="7">
    <source>
        <dbReference type="SAM" id="Phobius"/>
    </source>
</evidence>
<feature type="transmembrane region" description="Helical" evidence="7">
    <location>
        <begin position="12"/>
        <end position="30"/>
    </location>
</feature>
<keyword evidence="2" id="KW-0813">Transport</keyword>
<gene>
    <name evidence="9" type="ORF">S01H4_43544</name>
</gene>
<comment type="caution">
    <text evidence="9">The sequence shown here is derived from an EMBL/GenBank/DDBJ whole genome shotgun (WGS) entry which is preliminary data.</text>
</comment>
<evidence type="ECO:0000256" key="4">
    <source>
        <dbReference type="ARBA" id="ARBA00022692"/>
    </source>
</evidence>
<dbReference type="GO" id="GO:0005886">
    <property type="term" value="C:plasma membrane"/>
    <property type="evidence" value="ECO:0007669"/>
    <property type="project" value="UniProtKB-SubCell"/>
</dbReference>
<dbReference type="Pfam" id="PF00528">
    <property type="entry name" value="BPD_transp_1"/>
    <property type="match status" value="1"/>
</dbReference>
<accession>X1BXN6</accession>
<dbReference type="AlphaFoldDB" id="X1BXN6"/>
<feature type="domain" description="ABC transmembrane type-1" evidence="8">
    <location>
        <begin position="1"/>
        <end position="185"/>
    </location>
</feature>
<evidence type="ECO:0000259" key="8">
    <source>
        <dbReference type="PROSITE" id="PS50928"/>
    </source>
</evidence>
<feature type="transmembrane region" description="Helical" evidence="7">
    <location>
        <begin position="104"/>
        <end position="123"/>
    </location>
</feature>
<feature type="transmembrane region" description="Helical" evidence="7">
    <location>
        <begin position="59"/>
        <end position="83"/>
    </location>
</feature>
<keyword evidence="3" id="KW-1003">Cell membrane</keyword>
<feature type="non-terminal residue" evidence="9">
    <location>
        <position position="1"/>
    </location>
</feature>
<keyword evidence="6 7" id="KW-0472">Membrane</keyword>
<dbReference type="PANTHER" id="PTHR43005:SF1">
    <property type="entry name" value="SPERMIDINE_PUTRESCINE TRANSPORT SYSTEM PERMEASE PROTEIN"/>
    <property type="match status" value="1"/>
</dbReference>
<keyword evidence="5 7" id="KW-1133">Transmembrane helix</keyword>
<dbReference type="GO" id="GO:0055085">
    <property type="term" value="P:transmembrane transport"/>
    <property type="evidence" value="ECO:0007669"/>
    <property type="project" value="InterPro"/>
</dbReference>
<organism evidence="9">
    <name type="scientific">marine sediment metagenome</name>
    <dbReference type="NCBI Taxonomy" id="412755"/>
    <lineage>
        <taxon>unclassified sequences</taxon>
        <taxon>metagenomes</taxon>
        <taxon>ecological metagenomes</taxon>
    </lineage>
</organism>
<name>X1BXN6_9ZZZZ</name>
<evidence type="ECO:0000313" key="9">
    <source>
        <dbReference type="EMBL" id="GAG99795.1"/>
    </source>
</evidence>
<dbReference type="Gene3D" id="1.10.3720.10">
    <property type="entry name" value="MetI-like"/>
    <property type="match status" value="1"/>
</dbReference>
<evidence type="ECO:0000256" key="1">
    <source>
        <dbReference type="ARBA" id="ARBA00004651"/>
    </source>
</evidence>
<comment type="subcellular location">
    <subcellularLocation>
        <location evidence="1">Cell membrane</location>
        <topology evidence="1">Multi-pass membrane protein</topology>
    </subcellularLocation>
</comment>
<keyword evidence="4 7" id="KW-0812">Transmembrane</keyword>
<dbReference type="PROSITE" id="PS50928">
    <property type="entry name" value="ABC_TM1"/>
    <property type="match status" value="1"/>
</dbReference>
<dbReference type="CDD" id="cd06261">
    <property type="entry name" value="TM_PBP2"/>
    <property type="match status" value="1"/>
</dbReference>
<protein>
    <recommendedName>
        <fullName evidence="8">ABC transmembrane type-1 domain-containing protein</fullName>
    </recommendedName>
</protein>
<evidence type="ECO:0000256" key="5">
    <source>
        <dbReference type="ARBA" id="ARBA00022989"/>
    </source>
</evidence>
<feature type="transmembrane region" description="Helical" evidence="7">
    <location>
        <begin position="166"/>
        <end position="187"/>
    </location>
</feature>